<organism evidence="2 3">
    <name type="scientific">Kaistia soli DSM 19436</name>
    <dbReference type="NCBI Taxonomy" id="1122133"/>
    <lineage>
        <taxon>Bacteria</taxon>
        <taxon>Pseudomonadati</taxon>
        <taxon>Pseudomonadota</taxon>
        <taxon>Alphaproteobacteria</taxon>
        <taxon>Hyphomicrobiales</taxon>
        <taxon>Kaistiaceae</taxon>
        <taxon>Kaistia</taxon>
    </lineage>
</organism>
<dbReference type="PANTHER" id="PTHR43433">
    <property type="entry name" value="HYDROLASE, ALPHA/BETA FOLD FAMILY PROTEIN"/>
    <property type="match status" value="1"/>
</dbReference>
<dbReference type="Gene3D" id="3.40.50.1820">
    <property type="entry name" value="alpha/beta hydrolase"/>
    <property type="match status" value="1"/>
</dbReference>
<dbReference type="AlphaFoldDB" id="A0A1M5AF01"/>
<accession>A0A1M5AF01</accession>
<dbReference type="PANTHER" id="PTHR43433:SF5">
    <property type="entry name" value="AB HYDROLASE-1 DOMAIN-CONTAINING PROTEIN"/>
    <property type="match status" value="1"/>
</dbReference>
<feature type="domain" description="AB hydrolase-1" evidence="1">
    <location>
        <begin position="23"/>
        <end position="134"/>
    </location>
</feature>
<reference evidence="2 3" key="1">
    <citation type="submission" date="2016-11" db="EMBL/GenBank/DDBJ databases">
        <authorList>
            <person name="Jaros S."/>
            <person name="Januszkiewicz K."/>
            <person name="Wedrychowicz H."/>
        </authorList>
    </citation>
    <scope>NUCLEOTIDE SEQUENCE [LARGE SCALE GENOMIC DNA]</scope>
    <source>
        <strain evidence="2 3">DSM 19436</strain>
    </source>
</reference>
<dbReference type="SUPFAM" id="SSF53474">
    <property type="entry name" value="alpha/beta-Hydrolases"/>
    <property type="match status" value="1"/>
</dbReference>
<dbReference type="InterPro" id="IPR029058">
    <property type="entry name" value="AB_hydrolase_fold"/>
</dbReference>
<dbReference type="RefSeq" id="WP_084527042.1">
    <property type="nucleotide sequence ID" value="NZ_FQUP01000001.1"/>
</dbReference>
<name>A0A1M5AF01_9HYPH</name>
<dbReference type="GO" id="GO:0047570">
    <property type="term" value="F:3-oxoadipate enol-lactonase activity"/>
    <property type="evidence" value="ECO:0007669"/>
    <property type="project" value="InterPro"/>
</dbReference>
<dbReference type="OrthoDB" id="9793083at2"/>
<dbReference type="PRINTS" id="PR00111">
    <property type="entry name" value="ABHYDROLASE"/>
</dbReference>
<dbReference type="Pfam" id="PF00561">
    <property type="entry name" value="Abhydrolase_1"/>
    <property type="match status" value="1"/>
</dbReference>
<dbReference type="InterPro" id="IPR026968">
    <property type="entry name" value="PcaD/CatD"/>
</dbReference>
<keyword evidence="3" id="KW-1185">Reference proteome</keyword>
<gene>
    <name evidence="2" type="ORF">SAMN02745157_2111</name>
</gene>
<dbReference type="GO" id="GO:0042952">
    <property type="term" value="P:beta-ketoadipate pathway"/>
    <property type="evidence" value="ECO:0007669"/>
    <property type="project" value="InterPro"/>
</dbReference>
<dbReference type="EMBL" id="FQUP01000001">
    <property type="protein sequence ID" value="SHF28868.1"/>
    <property type="molecule type" value="Genomic_DNA"/>
</dbReference>
<dbReference type="STRING" id="1122133.SAMN02745157_2111"/>
<protein>
    <submittedName>
        <fullName evidence="2">3-oxoadipate enol-lactonase</fullName>
    </submittedName>
</protein>
<dbReference type="InterPro" id="IPR050471">
    <property type="entry name" value="AB_hydrolase"/>
</dbReference>
<dbReference type="Proteomes" id="UP000184485">
    <property type="component" value="Unassembled WGS sequence"/>
</dbReference>
<proteinExistence type="predicted"/>
<dbReference type="InterPro" id="IPR000073">
    <property type="entry name" value="AB_hydrolase_1"/>
</dbReference>
<evidence type="ECO:0000259" key="1">
    <source>
        <dbReference type="Pfam" id="PF00561"/>
    </source>
</evidence>
<sequence>MPRIAMDDGIELYVEADPDNGKPPLLFLNALGADHTMWDGQMPRFREHFRIVRFDDRGHGQSAPPETPYTIDRLGRDARGVMEALGIESAHVVGLSKGGMTAAWLGINAPEHVEKLVIVSSSPHLAPREVWEGRAQTARNEGVEALVDAVIGRWFTEAFRTAHPEECARVRAMILTASDEGYAACCEALAEMDLRDDLELIPVPTLAICGDSDAATPIAKTREWVSTIEGARLEVIRKAAHLLNVEQGTAFDDLVLDFLLQ</sequence>
<evidence type="ECO:0000313" key="3">
    <source>
        <dbReference type="Proteomes" id="UP000184485"/>
    </source>
</evidence>
<evidence type="ECO:0000313" key="2">
    <source>
        <dbReference type="EMBL" id="SHF28868.1"/>
    </source>
</evidence>
<dbReference type="NCBIfam" id="TIGR02427">
    <property type="entry name" value="protocat_pcaD"/>
    <property type="match status" value="1"/>
</dbReference>